<dbReference type="AlphaFoldDB" id="A0A9Q4KVZ3"/>
<feature type="transmembrane region" description="Helical" evidence="5">
    <location>
        <begin position="7"/>
        <end position="32"/>
    </location>
</feature>
<comment type="caution">
    <text evidence="6">The sequence shown here is derived from an EMBL/GenBank/DDBJ whole genome shotgun (WGS) entry which is preliminary data.</text>
</comment>
<feature type="transmembrane region" description="Helical" evidence="5">
    <location>
        <begin position="38"/>
        <end position="63"/>
    </location>
</feature>
<protein>
    <recommendedName>
        <fullName evidence="5">UPF0182 protein L0665_09395</fullName>
    </recommendedName>
</protein>
<name>A0A9Q4KVZ3_9EURY</name>
<evidence type="ECO:0000256" key="4">
    <source>
        <dbReference type="ARBA" id="ARBA00023136"/>
    </source>
</evidence>
<feature type="transmembrane region" description="Helical" evidence="5">
    <location>
        <begin position="206"/>
        <end position="223"/>
    </location>
</feature>
<keyword evidence="3 5" id="KW-1133">Transmembrane helix</keyword>
<dbReference type="RefSeq" id="WP_274925431.1">
    <property type="nucleotide sequence ID" value="NZ_JAKELO010000002.1"/>
</dbReference>
<evidence type="ECO:0000256" key="2">
    <source>
        <dbReference type="ARBA" id="ARBA00022692"/>
    </source>
</evidence>
<keyword evidence="2 5" id="KW-0812">Transmembrane</keyword>
<keyword evidence="7" id="KW-1185">Reference proteome</keyword>
<comment type="similarity">
    <text evidence="5">Belongs to the UPF0182 family.</text>
</comment>
<sequence length="907" mass="102091">MNQQRLIIAGIAIFVSILVLFGLLGDWFWFVAIGYEDVFLSILSIRVVLFVIATAVFFVFAYLNIRYAAKNAARIQGSPSDGFTIAVFFAGLIAFFTGLSISGAWETVFKYLNQAPFGLTDPIFGLDVGFYVFSLPFYNLILNLCIALFILTIILSSLPYLAGLPGNILRSKVFYRPEGGFPEEGEPEYGGNVTFAQTIKAFLPQLNALLFLTFATLAIRIWLARFDLLFSETGAVIGAGYTAVHVTLPLFTILAVVAFLIGIGFLINEKFERFEVITYGIAAFVAIAFIGIVAGMVMQGLIVEPNELNLEEEYLNYNIQFTLASYDLDTADEAIFPVSYNLTAADIRENNATISNIRLWDWRPLKTTYEQLQLFRTYYDFNDVDVDRYYFDGTYKEVLVSAREMNIEGLQPQAQTWVNTHLIYTHGYGAVMNPVDEVTDDGLPVFYLKDIPATSPYLTLDEPRIYYGEKTGNYVVTATTTEEFDYPAGDQNAYHIYDGQGGVGMDNLVKRLIYAFKFGSVELLVSGSLTDDSKIMFHRNIEDRAQTIAPFLSYDADPYVVVADDRLYWIIDAYTTADRFPYSEPFYVSAVGGQRLNYIRNSVKVVIDAYNGDITYYVVDPEDPLVRTYDNIFPGFFKEFAEMPDALKSHVRYPQGLFQVQADIYSTYHMKDPRVFYNREDAWVIPDEIYRGSRQQMEPYYVIMDLPGEESEEFIQMIPFTPRNKENMIGWMAARSDGASYGSLVVYQFSKQELTYGPMQIEARIDQDTEISQDITLWSQSGSSVLRGNTLVIPIEDSIIYVEPLYLEATEKGTLPQLKRVIVAYGDRLTMQDTLGEALAVIFSGETGDISDTGEAGPGDLPPVSRDDLEKLARIAELYDLASQALNDGDLGLYQKYFDEIGTVAAS</sequence>
<accession>A0A9Q4KVZ3</accession>
<feature type="transmembrane region" description="Helical" evidence="5">
    <location>
        <begin position="243"/>
        <end position="267"/>
    </location>
</feature>
<evidence type="ECO:0000256" key="3">
    <source>
        <dbReference type="ARBA" id="ARBA00022989"/>
    </source>
</evidence>
<dbReference type="GO" id="GO:0005576">
    <property type="term" value="C:extracellular region"/>
    <property type="evidence" value="ECO:0007669"/>
    <property type="project" value="TreeGrafter"/>
</dbReference>
<organism evidence="6 7">
    <name type="scientific">Methanogenium marinum</name>
    <dbReference type="NCBI Taxonomy" id="348610"/>
    <lineage>
        <taxon>Archaea</taxon>
        <taxon>Methanobacteriati</taxon>
        <taxon>Methanobacteriota</taxon>
        <taxon>Stenosarchaea group</taxon>
        <taxon>Methanomicrobia</taxon>
        <taxon>Methanomicrobiales</taxon>
        <taxon>Methanomicrobiaceae</taxon>
        <taxon>Methanogenium</taxon>
    </lineage>
</organism>
<feature type="transmembrane region" description="Helical" evidence="5">
    <location>
        <begin position="140"/>
        <end position="162"/>
    </location>
</feature>
<feature type="transmembrane region" description="Helical" evidence="5">
    <location>
        <begin position="279"/>
        <end position="302"/>
    </location>
</feature>
<dbReference type="PANTHER" id="PTHR39344">
    <property type="entry name" value="UPF0182 PROTEIN SLL1060"/>
    <property type="match status" value="1"/>
</dbReference>
<reference evidence="6" key="1">
    <citation type="submission" date="2022-01" db="EMBL/GenBank/DDBJ databases">
        <title>Draft genome of Methanogenium marinum DSM 15558.</title>
        <authorList>
            <person name="Chen S.-C."/>
            <person name="You Y.-T."/>
        </authorList>
    </citation>
    <scope>NUCLEOTIDE SEQUENCE</scope>
    <source>
        <strain evidence="6">DSM 15558</strain>
    </source>
</reference>
<evidence type="ECO:0000256" key="5">
    <source>
        <dbReference type="HAMAP-Rule" id="MF_01600"/>
    </source>
</evidence>
<keyword evidence="1 5" id="KW-1003">Cell membrane</keyword>
<gene>
    <name evidence="6" type="ORF">L0665_09395</name>
</gene>
<evidence type="ECO:0000313" key="7">
    <source>
        <dbReference type="Proteomes" id="UP001143747"/>
    </source>
</evidence>
<evidence type="ECO:0000313" key="6">
    <source>
        <dbReference type="EMBL" id="MDE4908820.1"/>
    </source>
</evidence>
<evidence type="ECO:0000256" key="1">
    <source>
        <dbReference type="ARBA" id="ARBA00022475"/>
    </source>
</evidence>
<dbReference type="GO" id="GO:0005886">
    <property type="term" value="C:plasma membrane"/>
    <property type="evidence" value="ECO:0007669"/>
    <property type="project" value="UniProtKB-SubCell"/>
</dbReference>
<proteinExistence type="inferred from homology"/>
<dbReference type="EMBL" id="JAKELO010000002">
    <property type="protein sequence ID" value="MDE4908820.1"/>
    <property type="molecule type" value="Genomic_DNA"/>
</dbReference>
<dbReference type="HAMAP" id="MF_01600">
    <property type="entry name" value="UPF0182"/>
    <property type="match status" value="1"/>
</dbReference>
<dbReference type="Proteomes" id="UP001143747">
    <property type="component" value="Unassembled WGS sequence"/>
</dbReference>
<dbReference type="Pfam" id="PF03699">
    <property type="entry name" value="UPF0182"/>
    <property type="match status" value="1"/>
</dbReference>
<dbReference type="PANTHER" id="PTHR39344:SF1">
    <property type="entry name" value="UPF0182 PROTEIN SLL1060"/>
    <property type="match status" value="1"/>
</dbReference>
<dbReference type="InterPro" id="IPR005372">
    <property type="entry name" value="UPF0182"/>
</dbReference>
<feature type="transmembrane region" description="Helical" evidence="5">
    <location>
        <begin position="83"/>
        <end position="105"/>
    </location>
</feature>
<comment type="subcellular location">
    <subcellularLocation>
        <location evidence="5">Cell membrane</location>
        <topology evidence="5">Multi-pass membrane protein</topology>
    </subcellularLocation>
</comment>
<keyword evidence="4 5" id="KW-0472">Membrane</keyword>